<dbReference type="InterPro" id="IPR005503">
    <property type="entry name" value="FliL"/>
</dbReference>
<name>A0A7D5DAI6_9PSED</name>
<sequence>MSTTRKTPWLPMILCVVLLAAASIAGTWYYVTRLQAPAQAAVEPPAAPQLVNIAPLTVNLQNPQHEQRLLYVGFAISVGDKATQAFLQSYVPQIRSQLFKLLGEQDSTALMTSQGKSALAAKVLELVKRPLTTPQPELSILDVLYTDFIVQ</sequence>
<dbReference type="RefSeq" id="WP_158157446.1">
    <property type="nucleotide sequence ID" value="NZ_CP056030.1"/>
</dbReference>
<evidence type="ECO:0000256" key="4">
    <source>
        <dbReference type="ARBA" id="ARBA00022475"/>
    </source>
</evidence>
<keyword evidence="5 10" id="KW-0145">Chemotaxis</keyword>
<dbReference type="PANTHER" id="PTHR35091:SF2">
    <property type="entry name" value="FLAGELLAR PROTEIN FLIL"/>
    <property type="match status" value="1"/>
</dbReference>
<evidence type="ECO:0000256" key="10">
    <source>
        <dbReference type="RuleBase" id="RU364125"/>
    </source>
</evidence>
<protein>
    <recommendedName>
        <fullName evidence="10">Flagellar protein FliL</fullName>
    </recommendedName>
</protein>
<keyword evidence="6 10" id="KW-0812">Transmembrane</keyword>
<evidence type="ECO:0000313" key="12">
    <source>
        <dbReference type="Proteomes" id="UP000509568"/>
    </source>
</evidence>
<keyword evidence="11" id="KW-0966">Cell projection</keyword>
<dbReference type="AlphaFoldDB" id="A0A7D5DAI6"/>
<dbReference type="GO" id="GO:0071978">
    <property type="term" value="P:bacterial-type flagellum-dependent swarming motility"/>
    <property type="evidence" value="ECO:0007669"/>
    <property type="project" value="TreeGrafter"/>
</dbReference>
<evidence type="ECO:0000256" key="6">
    <source>
        <dbReference type="ARBA" id="ARBA00022692"/>
    </source>
</evidence>
<dbReference type="GO" id="GO:0005886">
    <property type="term" value="C:plasma membrane"/>
    <property type="evidence" value="ECO:0007669"/>
    <property type="project" value="UniProtKB-SubCell"/>
</dbReference>
<keyword evidence="9 10" id="KW-0472">Membrane</keyword>
<comment type="subcellular location">
    <subcellularLocation>
        <location evidence="10">Cell inner membrane</location>
    </subcellularLocation>
    <subcellularLocation>
        <location evidence="2">Cell membrane</location>
        <topology evidence="2">Single-pass membrane protein</topology>
    </subcellularLocation>
</comment>
<gene>
    <name evidence="11" type="primary">fliL</name>
    <name evidence="11" type="ORF">HWQ56_27435</name>
</gene>
<keyword evidence="7 10" id="KW-0283">Flagellar rotation</keyword>
<keyword evidence="11" id="KW-0282">Flagellum</keyword>
<keyword evidence="11" id="KW-0969">Cilium</keyword>
<evidence type="ECO:0000256" key="5">
    <source>
        <dbReference type="ARBA" id="ARBA00022500"/>
    </source>
</evidence>
<dbReference type="Pfam" id="PF03748">
    <property type="entry name" value="FliL"/>
    <property type="match status" value="1"/>
</dbReference>
<evidence type="ECO:0000256" key="2">
    <source>
        <dbReference type="ARBA" id="ARBA00004162"/>
    </source>
</evidence>
<reference evidence="11 12" key="1">
    <citation type="submission" date="2020-06" db="EMBL/GenBank/DDBJ databases">
        <title>Pseudomonas eucalypticola sp. nov., an endophyte of Eucalyptus dunnii leaves with biocontrol ability of eucalyptus leaf blight.</title>
        <authorList>
            <person name="Liu Y."/>
            <person name="Song Z."/>
            <person name="Zeng H."/>
            <person name="Lu M."/>
            <person name="Wang X."/>
            <person name="Lian X."/>
            <person name="Zhang Q."/>
        </authorList>
    </citation>
    <scope>NUCLEOTIDE SEQUENCE [LARGE SCALE GENOMIC DNA]</scope>
    <source>
        <strain evidence="11 12">NP-1</strain>
    </source>
</reference>
<dbReference type="Proteomes" id="UP000509568">
    <property type="component" value="Chromosome"/>
</dbReference>
<keyword evidence="4" id="KW-1003">Cell membrane</keyword>
<dbReference type="PANTHER" id="PTHR35091">
    <property type="entry name" value="FLAGELLAR PROTEIN FLIL"/>
    <property type="match status" value="1"/>
</dbReference>
<keyword evidence="10" id="KW-0997">Cell inner membrane</keyword>
<proteinExistence type="inferred from homology"/>
<evidence type="ECO:0000256" key="8">
    <source>
        <dbReference type="ARBA" id="ARBA00022989"/>
    </source>
</evidence>
<keyword evidence="8 10" id="KW-1133">Transmembrane helix</keyword>
<dbReference type="GO" id="GO:0006935">
    <property type="term" value="P:chemotaxis"/>
    <property type="evidence" value="ECO:0007669"/>
    <property type="project" value="UniProtKB-KW"/>
</dbReference>
<comment type="function">
    <text evidence="1 10">Controls the rotational direction of flagella during chemotaxis.</text>
</comment>
<evidence type="ECO:0000256" key="7">
    <source>
        <dbReference type="ARBA" id="ARBA00022779"/>
    </source>
</evidence>
<evidence type="ECO:0000256" key="1">
    <source>
        <dbReference type="ARBA" id="ARBA00002254"/>
    </source>
</evidence>
<feature type="transmembrane region" description="Helical" evidence="10">
    <location>
        <begin position="12"/>
        <end position="31"/>
    </location>
</feature>
<accession>A0A7D5DAI6</accession>
<evidence type="ECO:0000256" key="3">
    <source>
        <dbReference type="ARBA" id="ARBA00008281"/>
    </source>
</evidence>
<keyword evidence="12" id="KW-1185">Reference proteome</keyword>
<evidence type="ECO:0000313" key="11">
    <source>
        <dbReference type="EMBL" id="QKZ07313.1"/>
    </source>
</evidence>
<dbReference type="GO" id="GO:0009425">
    <property type="term" value="C:bacterial-type flagellum basal body"/>
    <property type="evidence" value="ECO:0007669"/>
    <property type="project" value="InterPro"/>
</dbReference>
<dbReference type="KEGG" id="pez:HWQ56_27435"/>
<organism evidence="11 12">
    <name type="scientific">Pseudomonas eucalypticola</name>
    <dbReference type="NCBI Taxonomy" id="2599595"/>
    <lineage>
        <taxon>Bacteria</taxon>
        <taxon>Pseudomonadati</taxon>
        <taxon>Pseudomonadota</taxon>
        <taxon>Gammaproteobacteria</taxon>
        <taxon>Pseudomonadales</taxon>
        <taxon>Pseudomonadaceae</taxon>
        <taxon>Pseudomonas</taxon>
    </lineage>
</organism>
<evidence type="ECO:0000256" key="9">
    <source>
        <dbReference type="ARBA" id="ARBA00023136"/>
    </source>
</evidence>
<dbReference type="EMBL" id="CP056030">
    <property type="protein sequence ID" value="QKZ07313.1"/>
    <property type="molecule type" value="Genomic_DNA"/>
</dbReference>
<comment type="similarity">
    <text evidence="3 10">Belongs to the FliL family.</text>
</comment>